<evidence type="ECO:0000313" key="1">
    <source>
        <dbReference type="Proteomes" id="UP000887580"/>
    </source>
</evidence>
<sequence>MLNFNFLMVVILNLFILKSAVCSSSNDPINNKYEIGTEIVTASIRKIQDSCIFNNDLLFMHRIAFHEATDGNDLINVWNTEKGHSGIWQNNALVLEALQNSNNSLTENQRIDMSENLQINITDFNWESGDLEIPLNSAAIARMFISTFENSLIPFDLAGQARFWVSL</sequence>
<dbReference type="WBParaSite" id="PS1159_v2.g5.t1">
    <property type="protein sequence ID" value="PS1159_v2.g5.t1"/>
    <property type="gene ID" value="PS1159_v2.g5"/>
</dbReference>
<protein>
    <submittedName>
        <fullName evidence="2">Uncharacterized protein</fullName>
    </submittedName>
</protein>
<proteinExistence type="predicted"/>
<reference evidence="2" key="1">
    <citation type="submission" date="2022-11" db="UniProtKB">
        <authorList>
            <consortium name="WormBaseParasite"/>
        </authorList>
    </citation>
    <scope>IDENTIFICATION</scope>
</reference>
<dbReference type="Proteomes" id="UP000887580">
    <property type="component" value="Unplaced"/>
</dbReference>
<organism evidence="1 2">
    <name type="scientific">Panagrolaimus sp. PS1159</name>
    <dbReference type="NCBI Taxonomy" id="55785"/>
    <lineage>
        <taxon>Eukaryota</taxon>
        <taxon>Metazoa</taxon>
        <taxon>Ecdysozoa</taxon>
        <taxon>Nematoda</taxon>
        <taxon>Chromadorea</taxon>
        <taxon>Rhabditida</taxon>
        <taxon>Tylenchina</taxon>
        <taxon>Panagrolaimomorpha</taxon>
        <taxon>Panagrolaimoidea</taxon>
        <taxon>Panagrolaimidae</taxon>
        <taxon>Panagrolaimus</taxon>
    </lineage>
</organism>
<accession>A0AC35GHR4</accession>
<name>A0AC35GHR4_9BILA</name>
<evidence type="ECO:0000313" key="2">
    <source>
        <dbReference type="WBParaSite" id="PS1159_v2.g5.t1"/>
    </source>
</evidence>